<accession>A0A3M7PMU7</accession>
<name>A0A3M7PMU7_BRAPC</name>
<keyword evidence="2" id="KW-1185">Reference proteome</keyword>
<reference evidence="1 2" key="1">
    <citation type="journal article" date="2018" name="Sci. Rep.">
        <title>Genomic signatures of local adaptation to the degree of environmental predictability in rotifers.</title>
        <authorList>
            <person name="Franch-Gras L."/>
            <person name="Hahn C."/>
            <person name="Garcia-Roger E.M."/>
            <person name="Carmona M.J."/>
            <person name="Serra M."/>
            <person name="Gomez A."/>
        </authorList>
    </citation>
    <scope>NUCLEOTIDE SEQUENCE [LARGE SCALE GENOMIC DNA]</scope>
    <source>
        <strain evidence="1">HYR1</strain>
    </source>
</reference>
<gene>
    <name evidence="1" type="ORF">BpHYR1_011065</name>
</gene>
<evidence type="ECO:0000313" key="2">
    <source>
        <dbReference type="Proteomes" id="UP000276133"/>
    </source>
</evidence>
<organism evidence="1 2">
    <name type="scientific">Brachionus plicatilis</name>
    <name type="common">Marine rotifer</name>
    <name type="synonym">Brachionus muelleri</name>
    <dbReference type="NCBI Taxonomy" id="10195"/>
    <lineage>
        <taxon>Eukaryota</taxon>
        <taxon>Metazoa</taxon>
        <taxon>Spiralia</taxon>
        <taxon>Gnathifera</taxon>
        <taxon>Rotifera</taxon>
        <taxon>Eurotatoria</taxon>
        <taxon>Monogononta</taxon>
        <taxon>Pseudotrocha</taxon>
        <taxon>Ploima</taxon>
        <taxon>Brachionidae</taxon>
        <taxon>Brachionus</taxon>
    </lineage>
</organism>
<dbReference type="EMBL" id="REGN01009768">
    <property type="protein sequence ID" value="RNA00433.1"/>
    <property type="molecule type" value="Genomic_DNA"/>
</dbReference>
<comment type="caution">
    <text evidence="1">The sequence shown here is derived from an EMBL/GenBank/DDBJ whole genome shotgun (WGS) entry which is preliminary data.</text>
</comment>
<sequence length="68" mass="8458">MLRSLWEKCYMQSFRKAFNILMIRKLLNLSNEKSFDFKFEFLSILKINRKYVRLFRIYPSPYPFKHGD</sequence>
<protein>
    <submittedName>
        <fullName evidence="1">Uncharacterized protein</fullName>
    </submittedName>
</protein>
<dbReference type="AlphaFoldDB" id="A0A3M7PMU7"/>
<proteinExistence type="predicted"/>
<dbReference type="Proteomes" id="UP000276133">
    <property type="component" value="Unassembled WGS sequence"/>
</dbReference>
<evidence type="ECO:0000313" key="1">
    <source>
        <dbReference type="EMBL" id="RNA00433.1"/>
    </source>
</evidence>